<evidence type="ECO:0000256" key="1">
    <source>
        <dbReference type="ARBA" id="ARBA00008635"/>
    </source>
</evidence>
<sequence>MNQFPLLAKYNQLMNQRQYEAVTSLSMSELYENKGAFFKSVFGTLNHIIVGDIIWLKRFAEQLSSPKALSYILQQKTPKSLDAVLFSDFEELKRERIIIDEIIINWIKSLTSYDLNKCITYRSINGKLFIKPLVNLIHHLFLHQVHHRGQVTTLLAQYGVDFGETDLVEIIDACGV</sequence>
<keyword evidence="2 3" id="KW-0479">Metal-binding</keyword>
<feature type="binding site" evidence="3">
    <location>
        <position position="47"/>
    </location>
    <ligand>
        <name>a divalent metal cation</name>
        <dbReference type="ChEBI" id="CHEBI:60240"/>
    </ligand>
</feature>
<dbReference type="PANTHER" id="PTHR37302:SF1">
    <property type="entry name" value="PROTEIN DINB"/>
    <property type="match status" value="1"/>
</dbReference>
<dbReference type="InterPro" id="IPR034660">
    <property type="entry name" value="DinB/YfiT-like"/>
</dbReference>
<dbReference type="Gene3D" id="1.20.120.450">
    <property type="entry name" value="dinb family like domain"/>
    <property type="match status" value="1"/>
</dbReference>
<feature type="binding site" evidence="3">
    <location>
        <position position="147"/>
    </location>
    <ligand>
        <name>a divalent metal cation</name>
        <dbReference type="ChEBI" id="CHEBI:60240"/>
    </ligand>
</feature>
<dbReference type="AlphaFoldDB" id="A0A1J5U6V7"/>
<dbReference type="Pfam" id="PF05163">
    <property type="entry name" value="DinB"/>
    <property type="match status" value="1"/>
</dbReference>
<accession>A0A1J5U6V7</accession>
<dbReference type="SUPFAM" id="SSF109854">
    <property type="entry name" value="DinB/YfiT-like putative metalloenzymes"/>
    <property type="match status" value="1"/>
</dbReference>
<organism evidence="4 5">
    <name type="scientific">Bathymodiolus thermophilus thioautotrophic gill symbiont</name>
    <dbReference type="NCBI Taxonomy" id="2360"/>
    <lineage>
        <taxon>Bacteria</taxon>
        <taxon>Pseudomonadati</taxon>
        <taxon>Pseudomonadota</taxon>
        <taxon>Gammaproteobacteria</taxon>
        <taxon>sulfur-oxidizing symbionts</taxon>
    </lineage>
</organism>
<feature type="binding site" evidence="3">
    <location>
        <position position="143"/>
    </location>
    <ligand>
        <name>a divalent metal cation</name>
        <dbReference type="ChEBI" id="CHEBI:60240"/>
    </ligand>
</feature>
<evidence type="ECO:0000313" key="5">
    <source>
        <dbReference type="Proteomes" id="UP000182798"/>
    </source>
</evidence>
<dbReference type="EMBL" id="MIQH01000618">
    <property type="protein sequence ID" value="OIR24542.1"/>
    <property type="molecule type" value="Genomic_DNA"/>
</dbReference>
<dbReference type="GO" id="GO:0046872">
    <property type="term" value="F:metal ion binding"/>
    <property type="evidence" value="ECO:0007669"/>
    <property type="project" value="UniProtKB-KW"/>
</dbReference>
<dbReference type="PANTHER" id="PTHR37302">
    <property type="entry name" value="SLR1116 PROTEIN"/>
    <property type="match status" value="1"/>
</dbReference>
<protein>
    <recommendedName>
        <fullName evidence="6">Damage-inducible protein DinB</fullName>
    </recommendedName>
</protein>
<gene>
    <name evidence="4" type="ORF">BGC33_14725</name>
</gene>
<dbReference type="InterPro" id="IPR007837">
    <property type="entry name" value="DinB"/>
</dbReference>
<reference evidence="5" key="1">
    <citation type="submission" date="2016-09" db="EMBL/GenBank/DDBJ databases">
        <title>Genome Sequence of Bathymodiolus thermophilus sulfur-oxidizing gill endosymbiont.</title>
        <authorList>
            <person name="Ponnudurai R."/>
            <person name="Kleiner M."/>
            <person name="Sayavedra L."/>
            <person name="Thuermer A."/>
            <person name="Felbeck H."/>
            <person name="Schlueter R."/>
            <person name="Schweder T."/>
            <person name="Markert S."/>
        </authorList>
    </citation>
    <scope>NUCLEOTIDE SEQUENCE [LARGE SCALE GENOMIC DNA]</scope>
    <source>
        <strain evidence="5">BAT/CrabSpa'14</strain>
    </source>
</reference>
<dbReference type="RefSeq" id="WP_071564541.1">
    <property type="nucleotide sequence ID" value="NZ_MIQH01000618.1"/>
</dbReference>
<evidence type="ECO:0008006" key="6">
    <source>
        <dbReference type="Google" id="ProtNLM"/>
    </source>
</evidence>
<evidence type="ECO:0000256" key="2">
    <source>
        <dbReference type="ARBA" id="ARBA00022723"/>
    </source>
</evidence>
<dbReference type="Proteomes" id="UP000182798">
    <property type="component" value="Unassembled WGS sequence"/>
</dbReference>
<comment type="caution">
    <text evidence="4">The sequence shown here is derived from an EMBL/GenBank/DDBJ whole genome shotgun (WGS) entry which is preliminary data.</text>
</comment>
<evidence type="ECO:0000256" key="3">
    <source>
        <dbReference type="PIRSR" id="PIRSR607837-1"/>
    </source>
</evidence>
<comment type="similarity">
    <text evidence="1">Belongs to the DinB family.</text>
</comment>
<evidence type="ECO:0000313" key="4">
    <source>
        <dbReference type="EMBL" id="OIR24542.1"/>
    </source>
</evidence>
<proteinExistence type="inferred from homology"/>
<name>A0A1J5U6V7_9GAMM</name>